<evidence type="ECO:0000313" key="3">
    <source>
        <dbReference type="Proteomes" id="UP001229251"/>
    </source>
</evidence>
<dbReference type="AlphaFoldDB" id="A0AAJ1V328"/>
<dbReference type="EMBL" id="JASOOE010000030">
    <property type="protein sequence ID" value="MDK7188135.1"/>
    <property type="molecule type" value="Genomic_DNA"/>
</dbReference>
<dbReference type="Pfam" id="PF23792">
    <property type="entry name" value="CD1375-like"/>
    <property type="match status" value="1"/>
</dbReference>
<organism evidence="2 3">
    <name type="scientific">Facklamia hominis</name>
    <dbReference type="NCBI Taxonomy" id="178214"/>
    <lineage>
        <taxon>Bacteria</taxon>
        <taxon>Bacillati</taxon>
        <taxon>Bacillota</taxon>
        <taxon>Bacilli</taxon>
        <taxon>Lactobacillales</taxon>
        <taxon>Aerococcaceae</taxon>
        <taxon>Facklamia</taxon>
    </lineage>
</organism>
<sequence length="43" mass="5002">MMAMLYAINIVEGRTTYKRCPKFLKPKVKEQLILMGAEELITE</sequence>
<accession>A0AAJ1V328</accession>
<dbReference type="InterPro" id="IPR056265">
    <property type="entry name" value="CD1375-like_dom"/>
</dbReference>
<protein>
    <recommendedName>
        <fullName evidence="1">CD1375-like domain-containing protein</fullName>
    </recommendedName>
</protein>
<comment type="caution">
    <text evidence="2">The sequence shown here is derived from an EMBL/GenBank/DDBJ whole genome shotgun (WGS) entry which is preliminary data.</text>
</comment>
<dbReference type="Proteomes" id="UP001229251">
    <property type="component" value="Unassembled WGS sequence"/>
</dbReference>
<evidence type="ECO:0000259" key="1">
    <source>
        <dbReference type="Pfam" id="PF23792"/>
    </source>
</evidence>
<feature type="domain" description="CD1375-like" evidence="1">
    <location>
        <begin position="1"/>
        <end position="43"/>
    </location>
</feature>
<reference evidence="2" key="1">
    <citation type="submission" date="2023-05" db="EMBL/GenBank/DDBJ databases">
        <title>Cataloging the Phylogenetic Diversity of Human Bladder Bacteria.</title>
        <authorList>
            <person name="Du J."/>
        </authorList>
    </citation>
    <scope>NUCLEOTIDE SEQUENCE</scope>
    <source>
        <strain evidence="2">UMB1231</strain>
    </source>
</reference>
<gene>
    <name evidence="2" type="ORF">QP433_09145</name>
</gene>
<proteinExistence type="predicted"/>
<evidence type="ECO:0000313" key="2">
    <source>
        <dbReference type="EMBL" id="MDK7188135.1"/>
    </source>
</evidence>
<name>A0AAJ1V328_9LACT</name>